<organism evidence="5 6">
    <name type="scientific">Rhizobium miluonense</name>
    <dbReference type="NCBI Taxonomy" id="411945"/>
    <lineage>
        <taxon>Bacteria</taxon>
        <taxon>Pseudomonadati</taxon>
        <taxon>Pseudomonadota</taxon>
        <taxon>Alphaproteobacteria</taxon>
        <taxon>Hyphomicrobiales</taxon>
        <taxon>Rhizobiaceae</taxon>
        <taxon>Rhizobium/Agrobacterium group</taxon>
        <taxon>Rhizobium</taxon>
    </lineage>
</organism>
<dbReference type="RefSeq" id="WP_092843486.1">
    <property type="nucleotide sequence ID" value="NZ_FMAH01000001.1"/>
</dbReference>
<dbReference type="InterPro" id="IPR019887">
    <property type="entry name" value="Tscrpt_reg_AsnC/Lrp_C"/>
</dbReference>
<dbReference type="Proteomes" id="UP000199435">
    <property type="component" value="Unassembled WGS sequence"/>
</dbReference>
<dbReference type="Pfam" id="PF13404">
    <property type="entry name" value="HTH_AsnC-type"/>
    <property type="match status" value="1"/>
</dbReference>
<evidence type="ECO:0000256" key="2">
    <source>
        <dbReference type="ARBA" id="ARBA00023125"/>
    </source>
</evidence>
<dbReference type="GO" id="GO:0043565">
    <property type="term" value="F:sequence-specific DNA binding"/>
    <property type="evidence" value="ECO:0007669"/>
    <property type="project" value="InterPro"/>
</dbReference>
<dbReference type="Gene3D" id="1.10.10.10">
    <property type="entry name" value="Winged helix-like DNA-binding domain superfamily/Winged helix DNA-binding domain"/>
    <property type="match status" value="1"/>
</dbReference>
<dbReference type="AlphaFoldDB" id="A0A1C3U2M5"/>
<dbReference type="InterPro" id="IPR000485">
    <property type="entry name" value="AsnC-type_HTH_dom"/>
</dbReference>
<name>A0A1C3U2M5_9HYPH</name>
<evidence type="ECO:0000313" key="6">
    <source>
        <dbReference type="Proteomes" id="UP000199435"/>
    </source>
</evidence>
<proteinExistence type="predicted"/>
<keyword evidence="3" id="KW-0804">Transcription</keyword>
<keyword evidence="1" id="KW-0805">Transcription regulation</keyword>
<dbReference type="PANTHER" id="PTHR30154:SF34">
    <property type="entry name" value="TRANSCRIPTIONAL REGULATOR AZLB"/>
    <property type="match status" value="1"/>
</dbReference>
<gene>
    <name evidence="5" type="ORF">GA0061102_1001385</name>
</gene>
<dbReference type="OrthoDB" id="7856348at2"/>
<evidence type="ECO:0000256" key="3">
    <source>
        <dbReference type="ARBA" id="ARBA00023163"/>
    </source>
</evidence>
<protein>
    <submittedName>
        <fullName evidence="5">DNA-binding transcriptional regulator, Lrp family</fullName>
    </submittedName>
</protein>
<dbReference type="SUPFAM" id="SSF54909">
    <property type="entry name" value="Dimeric alpha+beta barrel"/>
    <property type="match status" value="1"/>
</dbReference>
<dbReference type="STRING" id="411945.GA0061102_1001385"/>
<dbReference type="InterPro" id="IPR036388">
    <property type="entry name" value="WH-like_DNA-bd_sf"/>
</dbReference>
<dbReference type="GO" id="GO:0005829">
    <property type="term" value="C:cytosol"/>
    <property type="evidence" value="ECO:0007669"/>
    <property type="project" value="TreeGrafter"/>
</dbReference>
<dbReference type="EMBL" id="FMAH01000001">
    <property type="protein sequence ID" value="SCB09704.1"/>
    <property type="molecule type" value="Genomic_DNA"/>
</dbReference>
<feature type="domain" description="HTH asnC-type" evidence="4">
    <location>
        <begin position="7"/>
        <end position="68"/>
    </location>
</feature>
<sequence>MRKSADLDEFDLAILEILQKDSTVPQRQIGDLVHLSAPAVQRRIKRMQSSGVIQANIAVVDPAAVALPITIIVEVQVADERYELINAIKRSFLEAPEVQQCYQVTGEADFVLVIVVASMSEYQALTRRLFHDNPNVTKFKSLVAMDRVKIGLSLPLTRD</sequence>
<dbReference type="SMART" id="SM00344">
    <property type="entry name" value="HTH_ASNC"/>
    <property type="match status" value="1"/>
</dbReference>
<dbReference type="Gene3D" id="3.30.70.920">
    <property type="match status" value="1"/>
</dbReference>
<evidence type="ECO:0000256" key="1">
    <source>
        <dbReference type="ARBA" id="ARBA00023015"/>
    </source>
</evidence>
<dbReference type="Pfam" id="PF01037">
    <property type="entry name" value="AsnC_trans_reg"/>
    <property type="match status" value="1"/>
</dbReference>
<keyword evidence="2 5" id="KW-0238">DNA-binding</keyword>
<evidence type="ECO:0000259" key="4">
    <source>
        <dbReference type="PROSITE" id="PS50956"/>
    </source>
</evidence>
<dbReference type="InterPro" id="IPR011008">
    <property type="entry name" value="Dimeric_a/b-barrel"/>
</dbReference>
<dbReference type="InterPro" id="IPR019888">
    <property type="entry name" value="Tscrpt_reg_AsnC-like"/>
</dbReference>
<dbReference type="InterPro" id="IPR036390">
    <property type="entry name" value="WH_DNA-bd_sf"/>
</dbReference>
<evidence type="ECO:0000313" key="5">
    <source>
        <dbReference type="EMBL" id="SCB09704.1"/>
    </source>
</evidence>
<accession>A0A1C3U2M5</accession>
<dbReference type="PROSITE" id="PS50956">
    <property type="entry name" value="HTH_ASNC_2"/>
    <property type="match status" value="1"/>
</dbReference>
<dbReference type="PRINTS" id="PR00033">
    <property type="entry name" value="HTHASNC"/>
</dbReference>
<dbReference type="PANTHER" id="PTHR30154">
    <property type="entry name" value="LEUCINE-RESPONSIVE REGULATORY PROTEIN"/>
    <property type="match status" value="1"/>
</dbReference>
<dbReference type="SUPFAM" id="SSF46785">
    <property type="entry name" value="Winged helix' DNA-binding domain"/>
    <property type="match status" value="1"/>
</dbReference>
<keyword evidence="6" id="KW-1185">Reference proteome</keyword>
<dbReference type="GO" id="GO:0043200">
    <property type="term" value="P:response to amino acid"/>
    <property type="evidence" value="ECO:0007669"/>
    <property type="project" value="TreeGrafter"/>
</dbReference>
<reference evidence="6" key="1">
    <citation type="submission" date="2016-08" db="EMBL/GenBank/DDBJ databases">
        <authorList>
            <person name="Varghese N."/>
            <person name="Submissions Spin"/>
        </authorList>
    </citation>
    <scope>NUCLEOTIDE SEQUENCE [LARGE SCALE GENOMIC DNA]</scope>
    <source>
        <strain evidence="6">HAMBI 2971</strain>
    </source>
</reference>